<feature type="region of interest" description="Disordered" evidence="1">
    <location>
        <begin position="31"/>
        <end position="50"/>
    </location>
</feature>
<comment type="caution">
    <text evidence="3">The sequence shown here is derived from an EMBL/GenBank/DDBJ whole genome shotgun (WGS) entry which is preliminary data.</text>
</comment>
<gene>
    <name evidence="3" type="ORF">TrCOL_g3649</name>
</gene>
<dbReference type="OrthoDB" id="48158at2759"/>
<feature type="transmembrane region" description="Helical" evidence="2">
    <location>
        <begin position="305"/>
        <end position="325"/>
    </location>
</feature>
<organism evidence="3 4">
    <name type="scientific">Triparma columacea</name>
    <dbReference type="NCBI Taxonomy" id="722753"/>
    <lineage>
        <taxon>Eukaryota</taxon>
        <taxon>Sar</taxon>
        <taxon>Stramenopiles</taxon>
        <taxon>Ochrophyta</taxon>
        <taxon>Bolidophyceae</taxon>
        <taxon>Parmales</taxon>
        <taxon>Triparmaceae</taxon>
        <taxon>Triparma</taxon>
    </lineage>
</organism>
<evidence type="ECO:0000256" key="2">
    <source>
        <dbReference type="SAM" id="Phobius"/>
    </source>
</evidence>
<feature type="transmembrane region" description="Helical" evidence="2">
    <location>
        <begin position="143"/>
        <end position="161"/>
    </location>
</feature>
<reference evidence="4" key="1">
    <citation type="journal article" date="2023" name="Commun. Biol.">
        <title>Genome analysis of Parmales, the sister group of diatoms, reveals the evolutionary specialization of diatoms from phago-mixotrophs to photoautotrophs.</title>
        <authorList>
            <person name="Ban H."/>
            <person name="Sato S."/>
            <person name="Yoshikawa S."/>
            <person name="Yamada K."/>
            <person name="Nakamura Y."/>
            <person name="Ichinomiya M."/>
            <person name="Sato N."/>
            <person name="Blanc-Mathieu R."/>
            <person name="Endo H."/>
            <person name="Kuwata A."/>
            <person name="Ogata H."/>
        </authorList>
    </citation>
    <scope>NUCLEOTIDE SEQUENCE [LARGE SCALE GENOMIC DNA]</scope>
</reference>
<dbReference type="EMBL" id="BRYA01000342">
    <property type="protein sequence ID" value="GMI47388.1"/>
    <property type="molecule type" value="Genomic_DNA"/>
</dbReference>
<dbReference type="Proteomes" id="UP001165065">
    <property type="component" value="Unassembled WGS sequence"/>
</dbReference>
<protein>
    <submittedName>
        <fullName evidence="3">Uncharacterized protein</fullName>
    </submittedName>
</protein>
<evidence type="ECO:0000313" key="4">
    <source>
        <dbReference type="Proteomes" id="UP001165065"/>
    </source>
</evidence>
<keyword evidence="2" id="KW-0472">Membrane</keyword>
<name>A0A9W7GNU3_9STRA</name>
<proteinExistence type="predicted"/>
<evidence type="ECO:0000256" key="1">
    <source>
        <dbReference type="SAM" id="MobiDB-lite"/>
    </source>
</evidence>
<accession>A0A9W7GNU3</accession>
<feature type="compositionally biased region" description="Low complexity" evidence="1">
    <location>
        <begin position="33"/>
        <end position="43"/>
    </location>
</feature>
<feature type="transmembrane region" description="Helical" evidence="2">
    <location>
        <begin position="275"/>
        <end position="293"/>
    </location>
</feature>
<feature type="transmembrane region" description="Helical" evidence="2">
    <location>
        <begin position="102"/>
        <end position="123"/>
    </location>
</feature>
<dbReference type="AlphaFoldDB" id="A0A9W7GNU3"/>
<evidence type="ECO:0000313" key="3">
    <source>
        <dbReference type="EMBL" id="GMI47388.1"/>
    </source>
</evidence>
<sequence>MRFSPYLLLFLPVNSFLQPVIRHASNFQTRQRSSTSPLCSSPSNDDDSTPLIVPEIVLEENPETAAARETQQNAYRTSGLVYGAATMDLWSKTGKLTSFSRAMLTSTTGAANVLAAVASYTLWGATKESRLTSDTYKRLNLSLAVYSTLMVVSGLASWKVVDPLPGVYCASSTLAAHTFAAVTCMGGYFKGARGLAPGSSDLTSESTKNLITGELITGTKFTFKTMFSSLKSLSTLPYALGSIASSLMILHDVVLTFFLVNKAKLTALKLMKRSASAGVSTLFFGVLVTLADATKRGRLSGKTFVYLNAATAFASTVLAAVTVMGKGSLNALGGRSASTLLLAASVGLISARNSQKNWPS</sequence>
<keyword evidence="2" id="KW-0812">Transmembrane</keyword>
<keyword evidence="2" id="KW-1133">Transmembrane helix</keyword>
<feature type="transmembrane region" description="Helical" evidence="2">
    <location>
        <begin position="236"/>
        <end position="260"/>
    </location>
</feature>
<keyword evidence="4" id="KW-1185">Reference proteome</keyword>